<name>A0ABX7N8C2_9BACT</name>
<keyword evidence="2" id="KW-1185">Reference proteome</keyword>
<proteinExistence type="predicted"/>
<protein>
    <recommendedName>
        <fullName evidence="3">TetR family transcriptional regulator</fullName>
    </recommendedName>
</protein>
<gene>
    <name evidence="1" type="ORF">JY572_30220</name>
</gene>
<evidence type="ECO:0008006" key="3">
    <source>
        <dbReference type="Google" id="ProtNLM"/>
    </source>
</evidence>
<dbReference type="Proteomes" id="UP000663090">
    <property type="component" value="Chromosome"/>
</dbReference>
<dbReference type="RefSeq" id="WP_206714330.1">
    <property type="nucleotide sequence ID" value="NZ_CP071091.1"/>
</dbReference>
<sequence>MKEQHRYYLGCGFAWWVMHIFFRPFESVELAVLGSVDDRIAEFSERAEGLASWLLDEIGNEDLVYRVEGKGTSIFAVLEVSEPRVKEWMFRLIQVMEARDLGEPSRRYADLYCLMMGWQLHMAVVAQAYLDGFHAESAGVRSDVAALFIQWLREALEDACRTYLSCSSEDLLRDEQVLGTYEALAVDWRRAVDEALERYLGAPTSWA</sequence>
<organism evidence="1 2">
    <name type="scientific">Myxococcus landrumensis</name>
    <dbReference type="NCBI Taxonomy" id="2813577"/>
    <lineage>
        <taxon>Bacteria</taxon>
        <taxon>Pseudomonadati</taxon>
        <taxon>Myxococcota</taxon>
        <taxon>Myxococcia</taxon>
        <taxon>Myxococcales</taxon>
        <taxon>Cystobacterineae</taxon>
        <taxon>Myxococcaceae</taxon>
        <taxon>Myxococcus</taxon>
    </lineage>
</organism>
<accession>A0ABX7N8C2</accession>
<dbReference type="EMBL" id="CP071091">
    <property type="protein sequence ID" value="QSQ12608.1"/>
    <property type="molecule type" value="Genomic_DNA"/>
</dbReference>
<evidence type="ECO:0000313" key="1">
    <source>
        <dbReference type="EMBL" id="QSQ12608.1"/>
    </source>
</evidence>
<evidence type="ECO:0000313" key="2">
    <source>
        <dbReference type="Proteomes" id="UP000663090"/>
    </source>
</evidence>
<reference evidence="1 2" key="1">
    <citation type="submission" date="2021-02" db="EMBL/GenBank/DDBJ databases">
        <title>De Novo genome assembly of isolated myxobacteria.</title>
        <authorList>
            <person name="Stevens D.C."/>
        </authorList>
    </citation>
    <scope>NUCLEOTIDE SEQUENCE [LARGE SCALE GENOMIC DNA]</scope>
    <source>
        <strain evidence="1 2">SCHIC003</strain>
    </source>
</reference>